<protein>
    <submittedName>
        <fullName evidence="2">Asp23/Gls24 family envelope stress response protein</fullName>
    </submittedName>
</protein>
<evidence type="ECO:0000313" key="2">
    <source>
        <dbReference type="EMBL" id="HHR34298.1"/>
    </source>
</evidence>
<comment type="similarity">
    <text evidence="1">Belongs to the asp23 family.</text>
</comment>
<dbReference type="AlphaFoldDB" id="A0A7C5U791"/>
<dbReference type="Pfam" id="PF03780">
    <property type="entry name" value="Asp23"/>
    <property type="match status" value="1"/>
</dbReference>
<dbReference type="EMBL" id="DRXW01000304">
    <property type="protein sequence ID" value="HHR34298.1"/>
    <property type="molecule type" value="Genomic_DNA"/>
</dbReference>
<gene>
    <name evidence="2" type="ORF">ENM46_05065</name>
</gene>
<accession>A0A7C5U791</accession>
<sequence>MGYIEIKDTVYQEIAFRTICDLLGLDKEDKLAKNLKKSINVEKVAKEIKESEMEPQGGLQDKSIYLLVHLTTTFGTNLIDFANRVSCKIKEEVTNITGTEVLGVNVKIVDLEKV</sequence>
<evidence type="ECO:0000256" key="1">
    <source>
        <dbReference type="ARBA" id="ARBA00005721"/>
    </source>
</evidence>
<name>A0A7C5U791_9BACT</name>
<proteinExistence type="inferred from homology"/>
<dbReference type="InterPro" id="IPR005531">
    <property type="entry name" value="Asp23"/>
</dbReference>
<reference evidence="2" key="1">
    <citation type="journal article" date="2020" name="mSystems">
        <title>Genome- and Community-Level Interaction Insights into Carbon Utilization and Element Cycling Functions of Hydrothermarchaeota in Hydrothermal Sediment.</title>
        <authorList>
            <person name="Zhou Z."/>
            <person name="Liu Y."/>
            <person name="Xu W."/>
            <person name="Pan J."/>
            <person name="Luo Z.H."/>
            <person name="Li M."/>
        </authorList>
    </citation>
    <scope>NUCLEOTIDE SEQUENCE [LARGE SCALE GENOMIC DNA]</scope>
    <source>
        <strain evidence="2">SpSt-1088</strain>
    </source>
</reference>
<comment type="caution">
    <text evidence="2">The sequence shown here is derived from an EMBL/GenBank/DDBJ whole genome shotgun (WGS) entry which is preliminary data.</text>
</comment>
<organism evidence="2">
    <name type="scientific">Fervidobacterium nodosum</name>
    <dbReference type="NCBI Taxonomy" id="2424"/>
    <lineage>
        <taxon>Bacteria</taxon>
        <taxon>Thermotogati</taxon>
        <taxon>Thermotogota</taxon>
        <taxon>Thermotogae</taxon>
        <taxon>Thermotogales</taxon>
        <taxon>Fervidobacteriaceae</taxon>
        <taxon>Fervidobacterium</taxon>
    </lineage>
</organism>